<dbReference type="Gene3D" id="3.40.50.12370">
    <property type="match status" value="1"/>
</dbReference>
<evidence type="ECO:0000259" key="1">
    <source>
        <dbReference type="Pfam" id="PF00582"/>
    </source>
</evidence>
<evidence type="ECO:0000313" key="2">
    <source>
        <dbReference type="EMBL" id="GAA0943370.1"/>
    </source>
</evidence>
<proteinExistence type="predicted"/>
<dbReference type="Pfam" id="PF00582">
    <property type="entry name" value="Usp"/>
    <property type="match status" value="2"/>
</dbReference>
<accession>A0ABP4AYS0</accession>
<keyword evidence="3" id="KW-1185">Reference proteome</keyword>
<dbReference type="EMBL" id="BAAAHQ010000035">
    <property type="protein sequence ID" value="GAA0943370.1"/>
    <property type="molecule type" value="Genomic_DNA"/>
</dbReference>
<dbReference type="SUPFAM" id="SSF52402">
    <property type="entry name" value="Adenine nucleotide alpha hydrolases-like"/>
    <property type="match status" value="2"/>
</dbReference>
<feature type="domain" description="UspA" evidence="1">
    <location>
        <begin position="5"/>
        <end position="126"/>
    </location>
</feature>
<reference evidence="3" key="1">
    <citation type="journal article" date="2019" name="Int. J. Syst. Evol. Microbiol.">
        <title>The Global Catalogue of Microorganisms (GCM) 10K type strain sequencing project: providing services to taxonomists for standard genome sequencing and annotation.</title>
        <authorList>
            <consortium name="The Broad Institute Genomics Platform"/>
            <consortium name="The Broad Institute Genome Sequencing Center for Infectious Disease"/>
            <person name="Wu L."/>
            <person name="Ma J."/>
        </authorList>
    </citation>
    <scope>NUCLEOTIDE SEQUENCE [LARGE SCALE GENOMIC DNA]</scope>
    <source>
        <strain evidence="3">JCM 11136</strain>
    </source>
</reference>
<name>A0ABP4AYS0_9ACTN</name>
<organism evidence="2 3">
    <name type="scientific">Nonomuraea longicatena</name>
    <dbReference type="NCBI Taxonomy" id="83682"/>
    <lineage>
        <taxon>Bacteria</taxon>
        <taxon>Bacillati</taxon>
        <taxon>Actinomycetota</taxon>
        <taxon>Actinomycetes</taxon>
        <taxon>Streptosporangiales</taxon>
        <taxon>Streptosporangiaceae</taxon>
        <taxon>Nonomuraea</taxon>
    </lineage>
</organism>
<sequence>MIGEHVIVGYTGDAGGRDALALGAAIGRVTGGELTVATIYPPGSPGQAVEAQANLAHAAEQLGEHVQAEYIAFESRGAGRGLAVLASRIKADLIAVGSAGGGQHGRISVGSTSAHLLHLSPEAVILAPAGYEPPEEPSRLTLGYVHRPQCDEAVEQVARAALRLEVPLRLITLDLRTEDPSRLRDDLALAVRLAWEATGIEAEAEIAEGFDVAAALADVEWPPGELLVCAASEDAQPHRVFLGEVAMKVLRAAACPVAVLPRGFS</sequence>
<comment type="caution">
    <text evidence="2">The sequence shown here is derived from an EMBL/GenBank/DDBJ whole genome shotgun (WGS) entry which is preliminary data.</text>
</comment>
<dbReference type="InterPro" id="IPR006016">
    <property type="entry name" value="UspA"/>
</dbReference>
<dbReference type="Proteomes" id="UP001501578">
    <property type="component" value="Unassembled WGS sequence"/>
</dbReference>
<protein>
    <recommendedName>
        <fullName evidence="1">UspA domain-containing protein</fullName>
    </recommendedName>
</protein>
<dbReference type="CDD" id="cd00293">
    <property type="entry name" value="USP-like"/>
    <property type="match status" value="1"/>
</dbReference>
<feature type="domain" description="UspA" evidence="1">
    <location>
        <begin position="148"/>
        <end position="261"/>
    </location>
</feature>
<gene>
    <name evidence="2" type="ORF">GCM10009560_56670</name>
</gene>
<dbReference type="RefSeq" id="WP_343953140.1">
    <property type="nucleotide sequence ID" value="NZ_BAAAHQ010000035.1"/>
</dbReference>
<evidence type="ECO:0000313" key="3">
    <source>
        <dbReference type="Proteomes" id="UP001501578"/>
    </source>
</evidence>